<keyword evidence="10" id="KW-0548">Nucleotidyltransferase</keyword>
<comment type="subcellular location">
    <subcellularLocation>
        <location evidence="8">Cytoplasm</location>
    </subcellularLocation>
</comment>
<dbReference type="RefSeq" id="WP_354694668.1">
    <property type="nucleotide sequence ID" value="NZ_JAZHOG010000004.1"/>
</dbReference>
<dbReference type="PANTHER" id="PTHR19136">
    <property type="entry name" value="MOLYBDENUM COFACTOR GUANYLYLTRANSFERASE"/>
    <property type="match status" value="1"/>
</dbReference>
<comment type="cofactor">
    <cofactor evidence="8">
        <name>Mg(2+)</name>
        <dbReference type="ChEBI" id="CHEBI:18420"/>
    </cofactor>
</comment>
<proteinExistence type="inferred from homology"/>
<protein>
    <recommendedName>
        <fullName evidence="8">Molybdenum cofactor guanylyltransferase</fullName>
        <shortName evidence="8">MoCo guanylyltransferase</shortName>
        <ecNumber evidence="8">2.7.7.77</ecNumber>
    </recommendedName>
    <alternativeName>
        <fullName evidence="8">GTP:molybdopterin guanylyltransferase</fullName>
    </alternativeName>
    <alternativeName>
        <fullName evidence="8">Mo-MPT guanylyltransferase</fullName>
    </alternativeName>
    <alternativeName>
        <fullName evidence="8">Molybdopterin guanylyltransferase</fullName>
    </alternativeName>
    <alternativeName>
        <fullName evidence="8">Molybdopterin-guanine dinucleotide synthase</fullName>
        <shortName evidence="8">MGD synthase</shortName>
    </alternativeName>
</protein>
<dbReference type="Gene3D" id="3.90.550.10">
    <property type="entry name" value="Spore Coat Polysaccharide Biosynthesis Protein SpsA, Chain A"/>
    <property type="match status" value="1"/>
</dbReference>
<dbReference type="AlphaFoldDB" id="A0AAW9R651"/>
<dbReference type="GO" id="GO:0005737">
    <property type="term" value="C:cytoplasm"/>
    <property type="evidence" value="ECO:0007669"/>
    <property type="project" value="UniProtKB-SubCell"/>
</dbReference>
<keyword evidence="3 8" id="KW-0479">Metal-binding</keyword>
<feature type="domain" description="MobA-like NTP transferase" evidence="9">
    <location>
        <begin position="3"/>
        <end position="154"/>
    </location>
</feature>
<evidence type="ECO:0000256" key="3">
    <source>
        <dbReference type="ARBA" id="ARBA00022723"/>
    </source>
</evidence>
<dbReference type="GO" id="GO:0061603">
    <property type="term" value="F:molybdenum cofactor guanylyltransferase activity"/>
    <property type="evidence" value="ECO:0007669"/>
    <property type="project" value="UniProtKB-EC"/>
</dbReference>
<feature type="binding site" evidence="8">
    <location>
        <position position="97"/>
    </location>
    <ligand>
        <name>GTP</name>
        <dbReference type="ChEBI" id="CHEBI:37565"/>
    </ligand>
</feature>
<comment type="function">
    <text evidence="8">Transfers a GMP moiety from GTP to Mo-molybdopterin (Mo-MPT) cofactor (Moco or molybdenum cofactor) to form Mo-molybdopterin guanine dinucleotide (Mo-MGD) cofactor.</text>
</comment>
<feature type="binding site" evidence="8">
    <location>
        <begin position="6"/>
        <end position="8"/>
    </location>
    <ligand>
        <name>GTP</name>
        <dbReference type="ChEBI" id="CHEBI:37565"/>
    </ligand>
</feature>
<evidence type="ECO:0000256" key="4">
    <source>
        <dbReference type="ARBA" id="ARBA00022741"/>
    </source>
</evidence>
<dbReference type="HAMAP" id="MF_00316">
    <property type="entry name" value="MobA"/>
    <property type="match status" value="1"/>
</dbReference>
<keyword evidence="5 8" id="KW-0460">Magnesium</keyword>
<dbReference type="GO" id="GO:1902758">
    <property type="term" value="P:bis(molybdopterin guanine dinucleotide)molybdenum biosynthetic process"/>
    <property type="evidence" value="ECO:0007669"/>
    <property type="project" value="TreeGrafter"/>
</dbReference>
<dbReference type="GO" id="GO:0005525">
    <property type="term" value="F:GTP binding"/>
    <property type="evidence" value="ECO:0007669"/>
    <property type="project" value="UniProtKB-UniRule"/>
</dbReference>
<evidence type="ECO:0000256" key="8">
    <source>
        <dbReference type="HAMAP-Rule" id="MF_00316"/>
    </source>
</evidence>
<comment type="subunit">
    <text evidence="8">Monomer.</text>
</comment>
<name>A0AAW9R651_9GAMM</name>
<dbReference type="Pfam" id="PF12804">
    <property type="entry name" value="NTP_transf_3"/>
    <property type="match status" value="1"/>
</dbReference>
<keyword evidence="2 8" id="KW-0808">Transferase</keyword>
<dbReference type="NCBIfam" id="TIGR02665">
    <property type="entry name" value="molyb_mobA"/>
    <property type="match status" value="1"/>
</dbReference>
<dbReference type="InterPro" id="IPR013482">
    <property type="entry name" value="Molybde_CF_guanTrfase"/>
</dbReference>
<dbReference type="CDD" id="cd02503">
    <property type="entry name" value="MobA"/>
    <property type="match status" value="1"/>
</dbReference>
<evidence type="ECO:0000313" key="10">
    <source>
        <dbReference type="EMBL" id="MEJ8567342.1"/>
    </source>
</evidence>
<comment type="catalytic activity">
    <reaction evidence="8">
        <text>Mo-molybdopterin + GTP + H(+) = Mo-molybdopterin guanine dinucleotide + diphosphate</text>
        <dbReference type="Rhea" id="RHEA:34243"/>
        <dbReference type="ChEBI" id="CHEBI:15378"/>
        <dbReference type="ChEBI" id="CHEBI:33019"/>
        <dbReference type="ChEBI" id="CHEBI:37565"/>
        <dbReference type="ChEBI" id="CHEBI:71302"/>
        <dbReference type="ChEBI" id="CHEBI:71310"/>
        <dbReference type="EC" id="2.7.7.77"/>
    </reaction>
</comment>
<sequence length="201" mass="21710">MSGVILAGGRARRMGGCGKALLSLSGKPLLGHVIERLAPQVDGLVLSVECRDENLERFGLEQVPDPNPGGGGPLGGLLAALSCLPEGSDWLLLAPCDAPFLPPDLGSRLLRSAVEQSRPGALARYQGELQPTFSLWHRSLEPEIRRAVVERGLGGFKQFLDLVPLPAVDWPESDPPPFFNINTPEALERAEALLRRHSDRM</sequence>
<evidence type="ECO:0000256" key="6">
    <source>
        <dbReference type="ARBA" id="ARBA00023134"/>
    </source>
</evidence>
<comment type="caution">
    <text evidence="10">The sequence shown here is derived from an EMBL/GenBank/DDBJ whole genome shotgun (WGS) entry which is preliminary data.</text>
</comment>
<dbReference type="EC" id="2.7.7.77" evidence="8"/>
<comment type="similarity">
    <text evidence="8">Belongs to the MobA family.</text>
</comment>
<feature type="binding site" evidence="8">
    <location>
        <position position="19"/>
    </location>
    <ligand>
        <name>GTP</name>
        <dbReference type="ChEBI" id="CHEBI:37565"/>
    </ligand>
</feature>
<evidence type="ECO:0000259" key="9">
    <source>
        <dbReference type="Pfam" id="PF12804"/>
    </source>
</evidence>
<dbReference type="PANTHER" id="PTHR19136:SF81">
    <property type="entry name" value="MOLYBDENUM COFACTOR GUANYLYLTRANSFERASE"/>
    <property type="match status" value="1"/>
</dbReference>
<dbReference type="GO" id="GO:0046872">
    <property type="term" value="F:metal ion binding"/>
    <property type="evidence" value="ECO:0007669"/>
    <property type="project" value="UniProtKB-KW"/>
</dbReference>
<reference evidence="10 11" key="1">
    <citation type="submission" date="2024-02" db="EMBL/GenBank/DDBJ databases">
        <title>A novel Wenzhouxiangellaceae bacterium, isolated from coastal sediments.</title>
        <authorList>
            <person name="Du Z.-J."/>
            <person name="Ye Y.-Q."/>
            <person name="Zhang X.-Y."/>
        </authorList>
    </citation>
    <scope>NUCLEOTIDE SEQUENCE [LARGE SCALE GENOMIC DNA]</scope>
    <source>
        <strain evidence="10 11">CH-27</strain>
    </source>
</reference>
<comment type="domain">
    <text evidence="8">The N-terminal domain determines nucleotide recognition and specific binding, while the C-terminal domain determines the specific binding to the target protein.</text>
</comment>
<gene>
    <name evidence="8 10" type="primary">mobA</name>
    <name evidence="10" type="ORF">V3330_06855</name>
</gene>
<keyword evidence="6 8" id="KW-0342">GTP-binding</keyword>
<keyword evidence="1 8" id="KW-0963">Cytoplasm</keyword>
<organism evidence="10 11">
    <name type="scientific">Elongatibacter sediminis</name>
    <dbReference type="NCBI Taxonomy" id="3119006"/>
    <lineage>
        <taxon>Bacteria</taxon>
        <taxon>Pseudomonadati</taxon>
        <taxon>Pseudomonadota</taxon>
        <taxon>Gammaproteobacteria</taxon>
        <taxon>Chromatiales</taxon>
        <taxon>Wenzhouxiangellaceae</taxon>
        <taxon>Elongatibacter</taxon>
    </lineage>
</organism>
<dbReference type="SUPFAM" id="SSF53448">
    <property type="entry name" value="Nucleotide-diphospho-sugar transferases"/>
    <property type="match status" value="1"/>
</dbReference>
<evidence type="ECO:0000256" key="2">
    <source>
        <dbReference type="ARBA" id="ARBA00022679"/>
    </source>
</evidence>
<comment type="caution">
    <text evidence="8">Lacks conserved residue(s) required for the propagation of feature annotation.</text>
</comment>
<dbReference type="InterPro" id="IPR029044">
    <property type="entry name" value="Nucleotide-diphossugar_trans"/>
</dbReference>
<dbReference type="InterPro" id="IPR025877">
    <property type="entry name" value="MobA-like_NTP_Trfase"/>
</dbReference>
<dbReference type="EMBL" id="JAZHOG010000004">
    <property type="protein sequence ID" value="MEJ8567342.1"/>
    <property type="molecule type" value="Genomic_DNA"/>
</dbReference>
<keyword evidence="11" id="KW-1185">Reference proteome</keyword>
<keyword evidence="7 8" id="KW-0501">Molybdenum cofactor biosynthesis</keyword>
<dbReference type="Proteomes" id="UP001359886">
    <property type="component" value="Unassembled WGS sequence"/>
</dbReference>
<evidence type="ECO:0000256" key="1">
    <source>
        <dbReference type="ARBA" id="ARBA00022490"/>
    </source>
</evidence>
<feature type="binding site" evidence="8">
    <location>
        <position position="65"/>
    </location>
    <ligand>
        <name>GTP</name>
        <dbReference type="ChEBI" id="CHEBI:37565"/>
    </ligand>
</feature>
<feature type="binding site" evidence="8">
    <location>
        <position position="97"/>
    </location>
    <ligand>
        <name>Mg(2+)</name>
        <dbReference type="ChEBI" id="CHEBI:18420"/>
    </ligand>
</feature>
<evidence type="ECO:0000256" key="5">
    <source>
        <dbReference type="ARBA" id="ARBA00022842"/>
    </source>
</evidence>
<keyword evidence="4 8" id="KW-0547">Nucleotide-binding</keyword>
<evidence type="ECO:0000256" key="7">
    <source>
        <dbReference type="ARBA" id="ARBA00023150"/>
    </source>
</evidence>
<accession>A0AAW9R651</accession>
<evidence type="ECO:0000313" key="11">
    <source>
        <dbReference type="Proteomes" id="UP001359886"/>
    </source>
</evidence>